<protein>
    <submittedName>
        <fullName evidence="2">Uncharacterized protein</fullName>
    </submittedName>
</protein>
<proteinExistence type="predicted"/>
<feature type="compositionally biased region" description="Pro residues" evidence="1">
    <location>
        <begin position="16"/>
        <end position="27"/>
    </location>
</feature>
<reference evidence="2 3" key="1">
    <citation type="journal article" date="2018" name="PLoS ONE">
        <title>The draft genome of Kipferlia bialata reveals reductive genome evolution in fornicate parasites.</title>
        <authorList>
            <person name="Tanifuji G."/>
            <person name="Takabayashi S."/>
            <person name="Kume K."/>
            <person name="Takagi M."/>
            <person name="Nakayama T."/>
            <person name="Kamikawa R."/>
            <person name="Inagaki Y."/>
            <person name="Hashimoto T."/>
        </authorList>
    </citation>
    <scope>NUCLEOTIDE SEQUENCE [LARGE SCALE GENOMIC DNA]</scope>
    <source>
        <strain evidence="2">NY0173</strain>
    </source>
</reference>
<feature type="non-terminal residue" evidence="2">
    <location>
        <position position="1"/>
    </location>
</feature>
<name>A0A9K3GKZ4_9EUKA</name>
<sequence>MSSGWDDAVEYAETALPPPSEYPPPPKCDFEGHVTHLLHRDAKNSPRPQAPEDFSEPWGPFYTQK</sequence>
<gene>
    <name evidence="2" type="ORF">KIPB_008027</name>
</gene>
<evidence type="ECO:0000256" key="1">
    <source>
        <dbReference type="SAM" id="MobiDB-lite"/>
    </source>
</evidence>
<comment type="caution">
    <text evidence="2">The sequence shown here is derived from an EMBL/GenBank/DDBJ whole genome shotgun (WGS) entry which is preliminary data.</text>
</comment>
<dbReference type="Proteomes" id="UP000265618">
    <property type="component" value="Unassembled WGS sequence"/>
</dbReference>
<dbReference type="AlphaFoldDB" id="A0A9K3GKZ4"/>
<keyword evidence="3" id="KW-1185">Reference proteome</keyword>
<organism evidence="2 3">
    <name type="scientific">Kipferlia bialata</name>
    <dbReference type="NCBI Taxonomy" id="797122"/>
    <lineage>
        <taxon>Eukaryota</taxon>
        <taxon>Metamonada</taxon>
        <taxon>Carpediemonas-like organisms</taxon>
        <taxon>Kipferlia</taxon>
    </lineage>
</organism>
<dbReference type="EMBL" id="BDIP01002384">
    <property type="protein sequence ID" value="GIQ86216.1"/>
    <property type="molecule type" value="Genomic_DNA"/>
</dbReference>
<feature type="region of interest" description="Disordered" evidence="1">
    <location>
        <begin position="1"/>
        <end position="65"/>
    </location>
</feature>
<accession>A0A9K3GKZ4</accession>
<feature type="compositionally biased region" description="Basic and acidic residues" evidence="1">
    <location>
        <begin position="28"/>
        <end position="44"/>
    </location>
</feature>
<evidence type="ECO:0000313" key="3">
    <source>
        <dbReference type="Proteomes" id="UP000265618"/>
    </source>
</evidence>
<evidence type="ECO:0000313" key="2">
    <source>
        <dbReference type="EMBL" id="GIQ86216.1"/>
    </source>
</evidence>